<keyword evidence="3" id="KW-1185">Reference proteome</keyword>
<dbReference type="AlphaFoldDB" id="A0A316HW47"/>
<comment type="caution">
    <text evidence="2">The sequence shown here is derived from an EMBL/GenBank/DDBJ whole genome shotgun (WGS) entry which is preliminary data.</text>
</comment>
<dbReference type="InterPro" id="IPR029068">
    <property type="entry name" value="Glyas_Bleomycin-R_OHBP_Dase"/>
</dbReference>
<dbReference type="Gene3D" id="3.10.180.10">
    <property type="entry name" value="2,3-Dihydroxybiphenyl 1,2-Dioxygenase, domain 1"/>
    <property type="match status" value="1"/>
</dbReference>
<dbReference type="CDD" id="cd06588">
    <property type="entry name" value="PhnB_like"/>
    <property type="match status" value="1"/>
</dbReference>
<dbReference type="OrthoDB" id="9795306at2"/>
<name>A0A316HW47_9GAMM</name>
<organism evidence="2 3">
    <name type="scientific">Fulvimonas soli</name>
    <dbReference type="NCBI Taxonomy" id="155197"/>
    <lineage>
        <taxon>Bacteria</taxon>
        <taxon>Pseudomonadati</taxon>
        <taxon>Pseudomonadota</taxon>
        <taxon>Gammaproteobacteria</taxon>
        <taxon>Lysobacterales</taxon>
        <taxon>Rhodanobacteraceae</taxon>
        <taxon>Fulvimonas</taxon>
    </lineage>
</organism>
<dbReference type="Proteomes" id="UP000245812">
    <property type="component" value="Unassembled WGS sequence"/>
</dbReference>
<sequence length="142" mass="14946">MQIQPYLFFDGRCEQAIAFYREAVGARLLMLMRYGEAPGGAAQCPDGSTPPADKVMHAAFQVGQSTVLASDGFSRGQPEFKGFSLSLGTADDAGAKRAFEALAAGGQVQVPLGPTFFASSFGMLVDRFGVAWMVMASPQPAA</sequence>
<proteinExistence type="predicted"/>
<gene>
    <name evidence="2" type="ORF">C7456_10992</name>
</gene>
<evidence type="ECO:0000259" key="1">
    <source>
        <dbReference type="Pfam" id="PF06983"/>
    </source>
</evidence>
<dbReference type="InterPro" id="IPR028973">
    <property type="entry name" value="PhnB-like"/>
</dbReference>
<accession>A0A316HW47</accession>
<evidence type="ECO:0000313" key="2">
    <source>
        <dbReference type="EMBL" id="PWK85318.1"/>
    </source>
</evidence>
<dbReference type="RefSeq" id="WP_109724181.1">
    <property type="nucleotide sequence ID" value="NZ_MSZV01000010.1"/>
</dbReference>
<dbReference type="EMBL" id="QGHC01000009">
    <property type="protein sequence ID" value="PWK85318.1"/>
    <property type="molecule type" value="Genomic_DNA"/>
</dbReference>
<evidence type="ECO:0000313" key="3">
    <source>
        <dbReference type="Proteomes" id="UP000245812"/>
    </source>
</evidence>
<reference evidence="2 3" key="1">
    <citation type="submission" date="2018-05" db="EMBL/GenBank/DDBJ databases">
        <title>Genomic Encyclopedia of Type Strains, Phase IV (KMG-IV): sequencing the most valuable type-strain genomes for metagenomic binning, comparative biology and taxonomic classification.</title>
        <authorList>
            <person name="Goeker M."/>
        </authorList>
    </citation>
    <scope>NUCLEOTIDE SEQUENCE [LARGE SCALE GENOMIC DNA]</scope>
    <source>
        <strain evidence="2 3">DSM 14263</strain>
    </source>
</reference>
<dbReference type="PANTHER" id="PTHR33990:SF1">
    <property type="entry name" value="PROTEIN YJDN"/>
    <property type="match status" value="1"/>
</dbReference>
<protein>
    <submittedName>
        <fullName evidence="2">PhnB protein</fullName>
    </submittedName>
</protein>
<feature type="domain" description="PhnB-like" evidence="1">
    <location>
        <begin position="2"/>
        <end position="134"/>
    </location>
</feature>
<dbReference type="Pfam" id="PF06983">
    <property type="entry name" value="3-dmu-9_3-mt"/>
    <property type="match status" value="1"/>
</dbReference>
<dbReference type="SUPFAM" id="SSF54593">
    <property type="entry name" value="Glyoxalase/Bleomycin resistance protein/Dihydroxybiphenyl dioxygenase"/>
    <property type="match status" value="1"/>
</dbReference>
<dbReference type="PANTHER" id="PTHR33990">
    <property type="entry name" value="PROTEIN YJDN-RELATED"/>
    <property type="match status" value="1"/>
</dbReference>